<accession>A0ABN9RHQ2</accession>
<gene>
    <name evidence="2" type="ORF">PCOR1329_LOCUS20426</name>
</gene>
<proteinExistence type="predicted"/>
<evidence type="ECO:0000313" key="3">
    <source>
        <dbReference type="Proteomes" id="UP001189429"/>
    </source>
</evidence>
<reference evidence="2" key="1">
    <citation type="submission" date="2023-10" db="EMBL/GenBank/DDBJ databases">
        <authorList>
            <person name="Chen Y."/>
            <person name="Shah S."/>
            <person name="Dougan E. K."/>
            <person name="Thang M."/>
            <person name="Chan C."/>
        </authorList>
    </citation>
    <scope>NUCLEOTIDE SEQUENCE [LARGE SCALE GENOMIC DNA]</scope>
</reference>
<sequence length="107" mass="10825">MAARRRGRPLRSSALAARCGAPLWPPAVGALAGEEPRHTGHHSDGQACLGRAGHHSDVRVWQVAGPPVHRAAGAGGSDACGCANWLLASWLPVSLSLGGGLLLGRGG</sequence>
<feature type="compositionally biased region" description="Basic and acidic residues" evidence="1">
    <location>
        <begin position="34"/>
        <end position="44"/>
    </location>
</feature>
<dbReference type="EMBL" id="CAUYUJ010006632">
    <property type="protein sequence ID" value="CAK0818045.1"/>
    <property type="molecule type" value="Genomic_DNA"/>
</dbReference>
<organism evidence="2 3">
    <name type="scientific">Prorocentrum cordatum</name>
    <dbReference type="NCBI Taxonomy" id="2364126"/>
    <lineage>
        <taxon>Eukaryota</taxon>
        <taxon>Sar</taxon>
        <taxon>Alveolata</taxon>
        <taxon>Dinophyceae</taxon>
        <taxon>Prorocentrales</taxon>
        <taxon>Prorocentraceae</taxon>
        <taxon>Prorocentrum</taxon>
    </lineage>
</organism>
<comment type="caution">
    <text evidence="2">The sequence shown here is derived from an EMBL/GenBank/DDBJ whole genome shotgun (WGS) entry which is preliminary data.</text>
</comment>
<dbReference type="Proteomes" id="UP001189429">
    <property type="component" value="Unassembled WGS sequence"/>
</dbReference>
<name>A0ABN9RHQ2_9DINO</name>
<feature type="region of interest" description="Disordered" evidence="1">
    <location>
        <begin position="30"/>
        <end position="49"/>
    </location>
</feature>
<evidence type="ECO:0000313" key="2">
    <source>
        <dbReference type="EMBL" id="CAK0818045.1"/>
    </source>
</evidence>
<keyword evidence="3" id="KW-1185">Reference proteome</keyword>
<evidence type="ECO:0000256" key="1">
    <source>
        <dbReference type="SAM" id="MobiDB-lite"/>
    </source>
</evidence>
<protein>
    <submittedName>
        <fullName evidence="2">Uncharacterized protein</fullName>
    </submittedName>
</protein>